<gene>
    <name evidence="3" type="ORF">PPROV_000228600</name>
</gene>
<dbReference type="EMBL" id="BNJQ01000005">
    <property type="protein sequence ID" value="GHP03531.1"/>
    <property type="molecule type" value="Genomic_DNA"/>
</dbReference>
<accession>A0A830HD74</accession>
<sequence length="389" mass="42871">MLLDVNAIGRKLRRTNVELVVDTRSENCRDRSNRVVNLCDDNRYDDDDDDDSPTVSEAAESPSNYVIYLSKTGERLKNMKEVAKHVASLKTDVVLCGEVHTNAASHDAELHLLMALQQTSSSLKNPLALSLEMFETDVQSVVDAYIAGLATELDLMRDARPWPTYFQSYHALVSFCKRHRMRVIAANAPRRIVSYIGRHGAASFATRVANARADGIGTMLTPTPWPYAPVSEQLRDKLVEALDGAYGNSTEEVKGTTATTKSPDGGDGDDSPSCPYIGFSEQDARRNAMFDAQALWDASMAHAIANAANDGHVVMHVTGKFHCEQRLGICERLPEPLTKCVVVCVPWQHGGLMEASTFKELELDKLGDIVVLTEYKDDDDDDVSDPHKA</sequence>
<evidence type="ECO:0000313" key="3">
    <source>
        <dbReference type="EMBL" id="GHP03531.1"/>
    </source>
</evidence>
<dbReference type="Proteomes" id="UP000660262">
    <property type="component" value="Unassembled WGS sequence"/>
</dbReference>
<protein>
    <recommendedName>
        <fullName evidence="2">Haem-binding uptake Tiki superfamily ChaN domain-containing protein</fullName>
    </recommendedName>
</protein>
<organism evidence="3 4">
    <name type="scientific">Pycnococcus provasolii</name>
    <dbReference type="NCBI Taxonomy" id="41880"/>
    <lineage>
        <taxon>Eukaryota</taxon>
        <taxon>Viridiplantae</taxon>
        <taxon>Chlorophyta</taxon>
        <taxon>Pseudoscourfieldiophyceae</taxon>
        <taxon>Pseudoscourfieldiales</taxon>
        <taxon>Pycnococcaceae</taxon>
        <taxon>Pycnococcus</taxon>
    </lineage>
</organism>
<keyword evidence="4" id="KW-1185">Reference proteome</keyword>
<name>A0A830HD74_9CHLO</name>
<comment type="caution">
    <text evidence="3">The sequence shown here is derived from an EMBL/GenBank/DDBJ whole genome shotgun (WGS) entry which is preliminary data.</text>
</comment>
<dbReference type="OrthoDB" id="205639at2759"/>
<dbReference type="AlphaFoldDB" id="A0A830HD74"/>
<evidence type="ECO:0000256" key="1">
    <source>
        <dbReference type="SAM" id="MobiDB-lite"/>
    </source>
</evidence>
<feature type="domain" description="Haem-binding uptake Tiki superfamily ChaN" evidence="2">
    <location>
        <begin position="90"/>
        <end position="333"/>
    </location>
</feature>
<evidence type="ECO:0000313" key="4">
    <source>
        <dbReference type="Proteomes" id="UP000660262"/>
    </source>
</evidence>
<feature type="compositionally biased region" description="Acidic residues" evidence="1">
    <location>
        <begin position="43"/>
        <end position="52"/>
    </location>
</feature>
<reference evidence="3" key="1">
    <citation type="submission" date="2020-10" db="EMBL/GenBank/DDBJ databases">
        <title>Unveiling of a novel bifunctional photoreceptor, Dualchrome1, isolated from a cosmopolitan green alga.</title>
        <authorList>
            <person name="Suzuki S."/>
            <person name="Kawachi M."/>
        </authorList>
    </citation>
    <scope>NUCLEOTIDE SEQUENCE</scope>
    <source>
        <strain evidence="3">NIES 2893</strain>
    </source>
</reference>
<feature type="region of interest" description="Disordered" evidence="1">
    <location>
        <begin position="249"/>
        <end position="275"/>
    </location>
</feature>
<dbReference type="Gene3D" id="3.40.50.11550">
    <property type="match status" value="1"/>
</dbReference>
<evidence type="ECO:0000259" key="2">
    <source>
        <dbReference type="Pfam" id="PF04187"/>
    </source>
</evidence>
<proteinExistence type="predicted"/>
<dbReference type="CDD" id="cd14727">
    <property type="entry name" value="ChanN-like"/>
    <property type="match status" value="1"/>
</dbReference>
<dbReference type="Pfam" id="PF04187">
    <property type="entry name" value="Cofac_haem_bdg"/>
    <property type="match status" value="1"/>
</dbReference>
<dbReference type="SUPFAM" id="SSF159501">
    <property type="entry name" value="EreA/ChaN-like"/>
    <property type="match status" value="1"/>
</dbReference>
<dbReference type="InterPro" id="IPR007314">
    <property type="entry name" value="Cofac_haem-bd_dom"/>
</dbReference>
<feature type="region of interest" description="Disordered" evidence="1">
    <location>
        <begin position="40"/>
        <end position="59"/>
    </location>
</feature>